<dbReference type="PANTHER" id="PTHR44688">
    <property type="entry name" value="DNA-BINDING TRANSCRIPTIONAL ACTIVATOR DEVR_DOSR"/>
    <property type="match status" value="1"/>
</dbReference>
<sequence length="444" mass="50556">MKSRSGQQKHYWGMIGAMESEEEYFLERWSVRMEQAGYLEHTTAKRADCLMALSDFLSPMRLHWNKGLTDPAFSWLIRHEDDWGGPQIESARRHRMRGITADMYLGCFKTFIHSLVDVIEIMDGSYESKVQARRHVKLYGDALEVLFVRDWTRTLPDIAARKLDEANRLLTLEKCRYENILDSTSDLILVVDSGGLVTKENKAVRAVTGKRNLVGLPVWEVLDMEGQSIGDLLKYYPVGISCETSPFDNGSVYRMQITPIGNVSMASDEYMIMLTNVTAHATQREALERVVSDRTEALRKEKEQLEEMNITLRNVLQSIDREREELLREVSAKVNNQVLPALDRIESEEDPAIRKGYVTVAKDQLARLAPGSSATDPLLLKLTHMETRVCQFIQAGYPSKEIAASLNISIETVQTHRKNIRRKLGLHGRSMSLYAHLKTQGVPL</sequence>
<gene>
    <name evidence="7" type="ORF">AWY79_03375</name>
    <name evidence="8" type="ORF">EDC59_107131</name>
</gene>
<keyword evidence="3" id="KW-0804">Transcription</keyword>
<dbReference type="PRINTS" id="PR00038">
    <property type="entry name" value="HTHLUXR"/>
</dbReference>
<dbReference type="Proteomes" id="UP000295506">
    <property type="component" value="Unassembled WGS sequence"/>
</dbReference>
<dbReference type="Pfam" id="PF00196">
    <property type="entry name" value="GerE"/>
    <property type="match status" value="1"/>
</dbReference>
<dbReference type="InterPro" id="IPR016032">
    <property type="entry name" value="Sig_transdc_resp-reg_C-effctor"/>
</dbReference>
<dbReference type="CDD" id="cd06170">
    <property type="entry name" value="LuxR_C_like"/>
    <property type="match status" value="1"/>
</dbReference>
<dbReference type="GO" id="GO:0006355">
    <property type="term" value="P:regulation of DNA-templated transcription"/>
    <property type="evidence" value="ECO:0007669"/>
    <property type="project" value="InterPro"/>
</dbReference>
<dbReference type="KEGG" id="dej:AWY79_03375"/>
<evidence type="ECO:0000259" key="6">
    <source>
        <dbReference type="PROSITE" id="PS50112"/>
    </source>
</evidence>
<dbReference type="Proteomes" id="UP000055611">
    <property type="component" value="Chromosome"/>
</dbReference>
<proteinExistence type="predicted"/>
<evidence type="ECO:0000313" key="8">
    <source>
        <dbReference type="EMBL" id="TDT87936.1"/>
    </source>
</evidence>
<accession>A0A126QKA0</accession>
<dbReference type="PROSITE" id="PS50043">
    <property type="entry name" value="HTH_LUXR_2"/>
    <property type="match status" value="1"/>
</dbReference>
<dbReference type="PROSITE" id="PS00622">
    <property type="entry name" value="HTH_LUXR_1"/>
    <property type="match status" value="1"/>
</dbReference>
<dbReference type="Gene3D" id="1.10.10.10">
    <property type="entry name" value="Winged helix-like DNA-binding domain superfamily/Winged helix DNA-binding domain"/>
    <property type="match status" value="1"/>
</dbReference>
<dbReference type="InterPro" id="IPR000014">
    <property type="entry name" value="PAS"/>
</dbReference>
<keyword evidence="9" id="KW-1185">Reference proteome</keyword>
<feature type="coiled-coil region" evidence="4">
    <location>
        <begin position="295"/>
        <end position="336"/>
    </location>
</feature>
<keyword evidence="4" id="KW-0175">Coiled coil</keyword>
<evidence type="ECO:0000256" key="4">
    <source>
        <dbReference type="SAM" id="Coils"/>
    </source>
</evidence>
<evidence type="ECO:0000259" key="5">
    <source>
        <dbReference type="PROSITE" id="PS50043"/>
    </source>
</evidence>
<organism evidence="8 10">
    <name type="scientific">Pseudodesulfovibrio indicus</name>
    <dbReference type="NCBI Taxonomy" id="1716143"/>
    <lineage>
        <taxon>Bacteria</taxon>
        <taxon>Pseudomonadati</taxon>
        <taxon>Thermodesulfobacteriota</taxon>
        <taxon>Desulfovibrionia</taxon>
        <taxon>Desulfovibrionales</taxon>
        <taxon>Desulfovibrionaceae</taxon>
    </lineage>
</organism>
<evidence type="ECO:0000313" key="7">
    <source>
        <dbReference type="EMBL" id="AMK10227.1"/>
    </source>
</evidence>
<evidence type="ECO:0000313" key="9">
    <source>
        <dbReference type="Proteomes" id="UP000055611"/>
    </source>
</evidence>
<dbReference type="PANTHER" id="PTHR44688:SF16">
    <property type="entry name" value="DNA-BINDING TRANSCRIPTIONAL ACTIVATOR DEVR_DOSR"/>
    <property type="match status" value="1"/>
</dbReference>
<reference evidence="7 9" key="1">
    <citation type="journal article" date="2016" name="Front. Microbiol.">
        <title>Genome Sequence of the Piezophilic, Mesophilic Sulfate-Reducing Bacterium Desulfovibrio indicus J2T.</title>
        <authorList>
            <person name="Cao J."/>
            <person name="Maignien L."/>
            <person name="Shao Z."/>
            <person name="Alain K."/>
            <person name="Jebbar M."/>
        </authorList>
    </citation>
    <scope>NUCLEOTIDE SEQUENCE [LARGE SCALE GENOMIC DNA]</scope>
    <source>
        <strain evidence="7 9">J2</strain>
    </source>
</reference>
<dbReference type="InterPro" id="IPR036388">
    <property type="entry name" value="WH-like_DNA-bd_sf"/>
</dbReference>
<dbReference type="AlphaFoldDB" id="A0A126QKA0"/>
<dbReference type="SMART" id="SM00421">
    <property type="entry name" value="HTH_LUXR"/>
    <property type="match status" value="1"/>
</dbReference>
<dbReference type="RefSeq" id="WP_066800282.1">
    <property type="nucleotide sequence ID" value="NZ_CP014206.1"/>
</dbReference>
<keyword evidence="2" id="KW-0238">DNA-binding</keyword>
<evidence type="ECO:0000313" key="10">
    <source>
        <dbReference type="Proteomes" id="UP000295506"/>
    </source>
</evidence>
<dbReference type="EMBL" id="SOBK01000007">
    <property type="protein sequence ID" value="TDT87936.1"/>
    <property type="molecule type" value="Genomic_DNA"/>
</dbReference>
<feature type="domain" description="PAS" evidence="6">
    <location>
        <begin position="173"/>
        <end position="209"/>
    </location>
</feature>
<name>A0A126QKA0_9BACT</name>
<reference evidence="8 10" key="2">
    <citation type="submission" date="2019-03" db="EMBL/GenBank/DDBJ databases">
        <title>Genomic Encyclopedia of Type Strains, Phase IV (KMG-IV): sequencing the most valuable type-strain genomes for metagenomic binning, comparative biology and taxonomic classification.</title>
        <authorList>
            <person name="Goeker M."/>
        </authorList>
    </citation>
    <scope>NUCLEOTIDE SEQUENCE [LARGE SCALE GENOMIC DNA]</scope>
    <source>
        <strain evidence="8 10">DSM 101483</strain>
    </source>
</reference>
<evidence type="ECO:0000256" key="2">
    <source>
        <dbReference type="ARBA" id="ARBA00023125"/>
    </source>
</evidence>
<feature type="domain" description="HTH luxR-type" evidence="5">
    <location>
        <begin position="375"/>
        <end position="441"/>
    </location>
</feature>
<evidence type="ECO:0000256" key="1">
    <source>
        <dbReference type="ARBA" id="ARBA00023015"/>
    </source>
</evidence>
<keyword evidence="1" id="KW-0805">Transcription regulation</keyword>
<evidence type="ECO:0000256" key="3">
    <source>
        <dbReference type="ARBA" id="ARBA00023163"/>
    </source>
</evidence>
<dbReference type="SUPFAM" id="SSF46894">
    <property type="entry name" value="C-terminal effector domain of the bipartite response regulators"/>
    <property type="match status" value="1"/>
</dbReference>
<dbReference type="OrthoDB" id="9797341at2"/>
<dbReference type="Gene3D" id="3.30.450.20">
    <property type="entry name" value="PAS domain"/>
    <property type="match status" value="1"/>
</dbReference>
<dbReference type="InterPro" id="IPR000792">
    <property type="entry name" value="Tscrpt_reg_LuxR_C"/>
</dbReference>
<dbReference type="PROSITE" id="PS50112">
    <property type="entry name" value="PAS"/>
    <property type="match status" value="1"/>
</dbReference>
<protein>
    <submittedName>
        <fullName evidence="7">Helix-turn-helix transcriptional regulator</fullName>
    </submittedName>
    <submittedName>
        <fullName evidence="8">Regulatory LuxR family protein</fullName>
    </submittedName>
</protein>
<dbReference type="GO" id="GO:0003677">
    <property type="term" value="F:DNA binding"/>
    <property type="evidence" value="ECO:0007669"/>
    <property type="project" value="UniProtKB-KW"/>
</dbReference>
<dbReference type="EMBL" id="CP014206">
    <property type="protein sequence ID" value="AMK10227.1"/>
    <property type="molecule type" value="Genomic_DNA"/>
</dbReference>